<keyword evidence="4" id="KW-1185">Reference proteome</keyword>
<dbReference type="PANTHER" id="PTHR43625">
    <property type="entry name" value="AFLATOXIN B1 ALDEHYDE REDUCTASE"/>
    <property type="match status" value="1"/>
</dbReference>
<dbReference type="InterPro" id="IPR023210">
    <property type="entry name" value="NADP_OxRdtase_dom"/>
</dbReference>
<dbReference type="Pfam" id="PF00248">
    <property type="entry name" value="Aldo_ket_red"/>
    <property type="match status" value="1"/>
</dbReference>
<reference evidence="3 4" key="1">
    <citation type="submission" date="2020-07" db="EMBL/GenBank/DDBJ databases">
        <title>Sequencing the genomes of 1000 actinobacteria strains.</title>
        <authorList>
            <person name="Klenk H.-P."/>
        </authorList>
    </citation>
    <scope>NUCLEOTIDE SEQUENCE [LARGE SCALE GENOMIC DNA]</scope>
    <source>
        <strain evidence="3 4">DSM 26341</strain>
    </source>
</reference>
<dbReference type="InterPro" id="IPR050791">
    <property type="entry name" value="Aldo-Keto_reductase"/>
</dbReference>
<sequence length="281" mass="30311">MSDQAGNITVKDLGTTRRLGFGAMRITGEGIWGEPADRDSAKAVVRRAVELGIDFIDTADSYGPEVSERIIAEALQPYPQGLRIATKAGQVRTGPGKWIPLGRPEYLRQQAELSLRRLGVDKLDLFQLHRIDRTIDAAEQFGVMAELQKEGKVGALGLSAVSIDDIETAREHFTVATVQNRYNLADRESDDVLDYCTKNDIAFIPYAPIDGGKLMDDGSAVDAVATRLGASRAQVALAWLLQRSPMVLPIPGTASIPHLEDNMGAAELTLDAASVAELDAA</sequence>
<dbReference type="Gene3D" id="3.20.20.100">
    <property type="entry name" value="NADP-dependent oxidoreductase domain"/>
    <property type="match status" value="1"/>
</dbReference>
<feature type="domain" description="NADP-dependent oxidoreductase" evidence="2">
    <location>
        <begin position="18"/>
        <end position="280"/>
    </location>
</feature>
<gene>
    <name evidence="3" type="ORF">BJY26_000174</name>
</gene>
<dbReference type="AlphaFoldDB" id="A0A7Z0A956"/>
<dbReference type="GO" id="GO:0005737">
    <property type="term" value="C:cytoplasm"/>
    <property type="evidence" value="ECO:0007669"/>
    <property type="project" value="TreeGrafter"/>
</dbReference>
<dbReference type="InterPro" id="IPR036812">
    <property type="entry name" value="NAD(P)_OxRdtase_dom_sf"/>
</dbReference>
<protein>
    <submittedName>
        <fullName evidence="3">Aryl-alcohol dehydrogenase-like predicted oxidoreductase</fullName>
    </submittedName>
</protein>
<dbReference type="InterPro" id="IPR020471">
    <property type="entry name" value="AKR"/>
</dbReference>
<evidence type="ECO:0000259" key="2">
    <source>
        <dbReference type="Pfam" id="PF00248"/>
    </source>
</evidence>
<dbReference type="Proteomes" id="UP000539111">
    <property type="component" value="Unassembled WGS sequence"/>
</dbReference>
<evidence type="ECO:0000313" key="3">
    <source>
        <dbReference type="EMBL" id="NYI65868.1"/>
    </source>
</evidence>
<dbReference type="PRINTS" id="PR00069">
    <property type="entry name" value="ALDKETRDTASE"/>
</dbReference>
<keyword evidence="1" id="KW-0560">Oxidoreductase</keyword>
<evidence type="ECO:0000313" key="4">
    <source>
        <dbReference type="Proteomes" id="UP000539111"/>
    </source>
</evidence>
<dbReference type="PANTHER" id="PTHR43625:SF40">
    <property type="entry name" value="ALDO-KETO REDUCTASE YAKC [NADP(+)]"/>
    <property type="match status" value="1"/>
</dbReference>
<dbReference type="GO" id="GO:0016491">
    <property type="term" value="F:oxidoreductase activity"/>
    <property type="evidence" value="ECO:0007669"/>
    <property type="project" value="UniProtKB-KW"/>
</dbReference>
<dbReference type="EMBL" id="JACBZP010000001">
    <property type="protein sequence ID" value="NYI65868.1"/>
    <property type="molecule type" value="Genomic_DNA"/>
</dbReference>
<comment type="caution">
    <text evidence="3">The sequence shown here is derived from an EMBL/GenBank/DDBJ whole genome shotgun (WGS) entry which is preliminary data.</text>
</comment>
<proteinExistence type="predicted"/>
<organism evidence="3 4">
    <name type="scientific">Spelaeicoccus albus</name>
    <dbReference type="NCBI Taxonomy" id="1280376"/>
    <lineage>
        <taxon>Bacteria</taxon>
        <taxon>Bacillati</taxon>
        <taxon>Actinomycetota</taxon>
        <taxon>Actinomycetes</taxon>
        <taxon>Micrococcales</taxon>
        <taxon>Brevibacteriaceae</taxon>
        <taxon>Spelaeicoccus</taxon>
    </lineage>
</organism>
<accession>A0A7Z0A956</accession>
<dbReference type="SUPFAM" id="SSF51430">
    <property type="entry name" value="NAD(P)-linked oxidoreductase"/>
    <property type="match status" value="1"/>
</dbReference>
<name>A0A7Z0A956_9MICO</name>
<evidence type="ECO:0000256" key="1">
    <source>
        <dbReference type="ARBA" id="ARBA00023002"/>
    </source>
</evidence>
<dbReference type="CDD" id="cd19088">
    <property type="entry name" value="AKR_AKR13B1"/>
    <property type="match status" value="1"/>
</dbReference>
<dbReference type="RefSeq" id="WP_179424871.1">
    <property type="nucleotide sequence ID" value="NZ_JACBZP010000001.1"/>
</dbReference>